<dbReference type="InterPro" id="IPR027417">
    <property type="entry name" value="P-loop_NTPase"/>
</dbReference>
<reference evidence="4" key="1">
    <citation type="submission" date="2011-05" db="EMBL/GenBank/DDBJ databases">
        <title>Complete sequence of Desulfotomaculum ruminis DSM 2154.</title>
        <authorList>
            <person name="Lucas S."/>
            <person name="Copeland A."/>
            <person name="Lapidus A."/>
            <person name="Cheng J.-F."/>
            <person name="Goodwin L."/>
            <person name="Pitluck S."/>
            <person name="Lu M."/>
            <person name="Detter J.C."/>
            <person name="Han C."/>
            <person name="Tapia R."/>
            <person name="Land M."/>
            <person name="Hauser L."/>
            <person name="Kyrpides N."/>
            <person name="Ivanova N."/>
            <person name="Mikhailova N."/>
            <person name="Pagani I."/>
            <person name="Stams A.J.M."/>
            <person name="Plugge C.M."/>
            <person name="Muyzer G."/>
            <person name="Kuever J."/>
            <person name="Parshina S.N."/>
            <person name="Ivanova A.E."/>
            <person name="Nazina T.N."/>
            <person name="Brambilla E."/>
            <person name="Spring S."/>
            <person name="Klenk H.-P."/>
            <person name="Woyke T."/>
        </authorList>
    </citation>
    <scope>NUCLEOTIDE SEQUENCE [LARGE SCALE GENOMIC DNA]</scope>
    <source>
        <strain evidence="4">ATCC 23193 / DSM 2154 / NCIB 8452 / DL</strain>
    </source>
</reference>
<proteinExistence type="predicted"/>
<dbReference type="EMBL" id="CP002780">
    <property type="protein sequence ID" value="AEG60404.1"/>
    <property type="molecule type" value="Genomic_DNA"/>
</dbReference>
<keyword evidence="4" id="KW-1185">Reference proteome</keyword>
<evidence type="ECO:0000313" key="4">
    <source>
        <dbReference type="Proteomes" id="UP000009234"/>
    </source>
</evidence>
<feature type="transmembrane region" description="Helical" evidence="1">
    <location>
        <begin position="187"/>
        <end position="205"/>
    </location>
</feature>
<dbReference type="OrthoDB" id="9808822at2"/>
<keyword evidence="1" id="KW-0472">Membrane</keyword>
<reference evidence="3 4" key="2">
    <citation type="journal article" date="2012" name="Stand. Genomic Sci.">
        <title>Complete genome sequence of the sulfate-reducing firmicute Desulfotomaculum ruminis type strain (DL(T)).</title>
        <authorList>
            <person name="Spring S."/>
            <person name="Visser M."/>
            <person name="Lu M."/>
            <person name="Copeland A."/>
            <person name="Lapidus A."/>
            <person name="Lucas S."/>
            <person name="Cheng J.F."/>
            <person name="Han C."/>
            <person name="Tapia R."/>
            <person name="Goodwin L.A."/>
            <person name="Pitluck S."/>
            <person name="Ivanova N."/>
            <person name="Land M."/>
            <person name="Hauser L."/>
            <person name="Larimer F."/>
            <person name="Rohde M."/>
            <person name="Goker M."/>
            <person name="Detter J.C."/>
            <person name="Kyrpides N.C."/>
            <person name="Woyke T."/>
            <person name="Schaap P.J."/>
            <person name="Plugge C.M."/>
            <person name="Muyzer G."/>
            <person name="Kuever J."/>
            <person name="Pereira I.A."/>
            <person name="Parshina S.N."/>
            <person name="Bernier-Latmani R."/>
            <person name="Stams A.J."/>
            <person name="Klenk H.P."/>
        </authorList>
    </citation>
    <scope>NUCLEOTIDE SEQUENCE [LARGE SCALE GENOMIC DNA]</scope>
    <source>
        <strain evidence="4">ATCC 23193 / DSM 2154 / NCIB 8452 / DL</strain>
    </source>
</reference>
<dbReference type="RefSeq" id="WP_013842164.1">
    <property type="nucleotide sequence ID" value="NC_015589.1"/>
</dbReference>
<dbReference type="AlphaFoldDB" id="F6DKM9"/>
<feature type="domain" description="CobW/HypB/UreG nucleotide-binding" evidence="2">
    <location>
        <begin position="5"/>
        <end position="43"/>
    </location>
</feature>
<dbReference type="InterPro" id="IPR003495">
    <property type="entry name" value="CobW/HypB/UreG_nucleotide-bd"/>
</dbReference>
<evidence type="ECO:0000313" key="3">
    <source>
        <dbReference type="EMBL" id="AEG60404.1"/>
    </source>
</evidence>
<dbReference type="HOGENOM" id="CLU_1319234_0_0_9"/>
<organism evidence="3 4">
    <name type="scientific">Desulforamulus ruminis (strain ATCC 23193 / DSM 2154 / NCIMB 8452 / DL)</name>
    <name type="common">Desulfotomaculum ruminis</name>
    <dbReference type="NCBI Taxonomy" id="696281"/>
    <lineage>
        <taxon>Bacteria</taxon>
        <taxon>Bacillati</taxon>
        <taxon>Bacillota</taxon>
        <taxon>Clostridia</taxon>
        <taxon>Eubacteriales</taxon>
        <taxon>Peptococcaceae</taxon>
        <taxon>Desulforamulus</taxon>
    </lineage>
</organism>
<dbReference type="Pfam" id="PF02492">
    <property type="entry name" value="cobW"/>
    <property type="match status" value="1"/>
</dbReference>
<evidence type="ECO:0000259" key="2">
    <source>
        <dbReference type="Pfam" id="PF02492"/>
    </source>
</evidence>
<keyword evidence="1" id="KW-1133">Transmembrane helix</keyword>
<evidence type="ECO:0000256" key="1">
    <source>
        <dbReference type="SAM" id="Phobius"/>
    </source>
</evidence>
<dbReference type="Gene3D" id="3.40.50.300">
    <property type="entry name" value="P-loop containing nucleotide triphosphate hydrolases"/>
    <property type="match status" value="1"/>
</dbReference>
<keyword evidence="1" id="KW-0812">Transmembrane</keyword>
<dbReference type="eggNOG" id="COG0523">
    <property type="taxonomic scope" value="Bacteria"/>
</dbReference>
<accession>F6DKM9</accession>
<dbReference type="STRING" id="696281.Desru_2154"/>
<dbReference type="Proteomes" id="UP000009234">
    <property type="component" value="Chromosome"/>
</dbReference>
<sequence>MRVVDVVQGFLGSGKTTLIDHLIREVFTKEKILVLQTEWGDFQLPDYGSRVKVCSWDWEKGFPPVEMQKLICTPGVQRVIIEVNGMSPGQKLLETLEILRAKGEISLGASLAVFHGPTWQTMGKPLEELFRSMALTSHGFWIREGTVDLHRWIMNVQPKGCLTSGDEWSAWYRHVIRSTRLKGLAKIAWTAGIIMAMYLFYWLLFGKI</sequence>
<dbReference type="SUPFAM" id="SSF52540">
    <property type="entry name" value="P-loop containing nucleoside triphosphate hydrolases"/>
    <property type="match status" value="1"/>
</dbReference>
<dbReference type="KEGG" id="dru:Desru_2154"/>
<protein>
    <recommendedName>
        <fullName evidence="2">CobW/HypB/UreG nucleotide-binding domain-containing protein</fullName>
    </recommendedName>
</protein>
<gene>
    <name evidence="3" type="ordered locus">Desru_2154</name>
</gene>
<name>F6DKM9_DESRL</name>